<dbReference type="AlphaFoldDB" id="A0AAV8XYB8"/>
<dbReference type="Gene3D" id="2.120.10.30">
    <property type="entry name" value="TolB, C-terminal domain"/>
    <property type="match status" value="1"/>
</dbReference>
<accession>A0AAV8XYB8</accession>
<evidence type="ECO:0000256" key="3">
    <source>
        <dbReference type="ARBA" id="ARBA00022525"/>
    </source>
</evidence>
<name>A0AAV8XYB8_9CUCU</name>
<evidence type="ECO:0000313" key="7">
    <source>
        <dbReference type="Proteomes" id="UP001162156"/>
    </source>
</evidence>
<comment type="subcellular location">
    <subcellularLocation>
        <location evidence="1">Secreted</location>
    </subcellularLocation>
</comment>
<evidence type="ECO:0000256" key="5">
    <source>
        <dbReference type="SAM" id="SignalP"/>
    </source>
</evidence>
<dbReference type="PANTHER" id="PTHR10009:SF18">
    <property type="entry name" value="PROTEIN YELLOW-LIKE PROTEIN"/>
    <property type="match status" value="1"/>
</dbReference>
<comment type="caution">
    <text evidence="6">The sequence shown here is derived from an EMBL/GenBank/DDBJ whole genome shotgun (WGS) entry which is preliminary data.</text>
</comment>
<evidence type="ECO:0000313" key="6">
    <source>
        <dbReference type="EMBL" id="KAJ8943936.1"/>
    </source>
</evidence>
<evidence type="ECO:0000256" key="2">
    <source>
        <dbReference type="ARBA" id="ARBA00009127"/>
    </source>
</evidence>
<dbReference type="EMBL" id="JANEYF010002641">
    <property type="protein sequence ID" value="KAJ8943936.1"/>
    <property type="molecule type" value="Genomic_DNA"/>
</dbReference>
<organism evidence="6 7">
    <name type="scientific">Rhamnusium bicolor</name>
    <dbReference type="NCBI Taxonomy" id="1586634"/>
    <lineage>
        <taxon>Eukaryota</taxon>
        <taxon>Metazoa</taxon>
        <taxon>Ecdysozoa</taxon>
        <taxon>Arthropoda</taxon>
        <taxon>Hexapoda</taxon>
        <taxon>Insecta</taxon>
        <taxon>Pterygota</taxon>
        <taxon>Neoptera</taxon>
        <taxon>Endopterygota</taxon>
        <taxon>Coleoptera</taxon>
        <taxon>Polyphaga</taxon>
        <taxon>Cucujiformia</taxon>
        <taxon>Chrysomeloidea</taxon>
        <taxon>Cerambycidae</taxon>
        <taxon>Lepturinae</taxon>
        <taxon>Rhagiini</taxon>
        <taxon>Rhamnusium</taxon>
    </lineage>
</organism>
<dbReference type="Proteomes" id="UP001162156">
    <property type="component" value="Unassembled WGS sequence"/>
</dbReference>
<sequence length="410" mass="46962">MNSALFQFYRALLLCHCVVQISYTQITYLSNPRFQIEYVWSYLNFTWISPQQYLTALKNGEYIPENNVPTGLKIYNGNLYLSMPKFRNGVPVTLAYIPMGISRKKNELLIPFPSWELNDVGSCSNLQSVQSMEIDTNGIMWVLDGVRLSNNVNCPTKLVFLDLNNNGFVVYSYTFPNEISPQNGGFLNDIVIDDSDGGYAYITDNSNVDPGLIIYSRKKNRAWKIRDRSMFPEPWAANFYVDNVRIENLAPIDGIALSPKPTKGGNRTVFYTALTGFDLFAISTTVLKDEKLCRTDRWRTSVKFVGEKVSQTDGMIMDSRGALYYTLLPLYGVAKWNIWQPLSSSEIVDADKTDMVWPDGFAMDQRGYLYLISNYVFNYINPNTSLRLSPDIKFRVFKLYTGTRSYLYNK</sequence>
<dbReference type="InterPro" id="IPR017996">
    <property type="entry name" value="MRJP/yellow-related"/>
</dbReference>
<keyword evidence="7" id="KW-1185">Reference proteome</keyword>
<keyword evidence="4 5" id="KW-0732">Signal</keyword>
<dbReference type="InterPro" id="IPR011042">
    <property type="entry name" value="6-blade_b-propeller_TolB-like"/>
</dbReference>
<evidence type="ECO:0000256" key="1">
    <source>
        <dbReference type="ARBA" id="ARBA00004613"/>
    </source>
</evidence>
<dbReference type="GO" id="GO:0005576">
    <property type="term" value="C:extracellular region"/>
    <property type="evidence" value="ECO:0007669"/>
    <property type="project" value="UniProtKB-SubCell"/>
</dbReference>
<comment type="similarity">
    <text evidence="2">Belongs to the major royal jelly protein family.</text>
</comment>
<gene>
    <name evidence="6" type="ORF">NQ314_009600</name>
</gene>
<feature type="chain" id="PRO_5043563880" evidence="5">
    <location>
        <begin position="25"/>
        <end position="410"/>
    </location>
</feature>
<dbReference type="PANTHER" id="PTHR10009">
    <property type="entry name" value="PROTEIN YELLOW-RELATED"/>
    <property type="match status" value="1"/>
</dbReference>
<feature type="signal peptide" evidence="5">
    <location>
        <begin position="1"/>
        <end position="24"/>
    </location>
</feature>
<dbReference type="Pfam" id="PF03022">
    <property type="entry name" value="MRJP"/>
    <property type="match status" value="1"/>
</dbReference>
<reference evidence="6" key="1">
    <citation type="journal article" date="2023" name="Insect Mol. Biol.">
        <title>Genome sequencing provides insights into the evolution of gene families encoding plant cell wall-degrading enzymes in longhorned beetles.</title>
        <authorList>
            <person name="Shin N.R."/>
            <person name="Okamura Y."/>
            <person name="Kirsch R."/>
            <person name="Pauchet Y."/>
        </authorList>
    </citation>
    <scope>NUCLEOTIDE SEQUENCE</scope>
    <source>
        <strain evidence="6">RBIC_L_NR</strain>
    </source>
</reference>
<proteinExistence type="inferred from homology"/>
<evidence type="ECO:0000256" key="4">
    <source>
        <dbReference type="ARBA" id="ARBA00022729"/>
    </source>
</evidence>
<dbReference type="SUPFAM" id="SSF63829">
    <property type="entry name" value="Calcium-dependent phosphotriesterase"/>
    <property type="match status" value="1"/>
</dbReference>
<keyword evidence="3" id="KW-0964">Secreted</keyword>
<protein>
    <submittedName>
        <fullName evidence="6">Uncharacterized protein</fullName>
    </submittedName>
</protein>